<dbReference type="PANTHER" id="PTHR11705:SF143">
    <property type="entry name" value="SLL0236 PROTEIN"/>
    <property type="match status" value="1"/>
</dbReference>
<name>A0ABW0H9K4_9HYPH</name>
<evidence type="ECO:0000256" key="8">
    <source>
        <dbReference type="SAM" id="SignalP"/>
    </source>
</evidence>
<dbReference type="SMART" id="SM00631">
    <property type="entry name" value="Zn_pept"/>
    <property type="match status" value="1"/>
</dbReference>
<dbReference type="Proteomes" id="UP001596104">
    <property type="component" value="Unassembled WGS sequence"/>
</dbReference>
<keyword evidence="6" id="KW-0482">Metalloprotease</keyword>
<dbReference type="PANTHER" id="PTHR11705">
    <property type="entry name" value="PROTEASE FAMILY M14 CARBOXYPEPTIDASE A,B"/>
    <property type="match status" value="1"/>
</dbReference>
<dbReference type="Gene3D" id="3.40.630.10">
    <property type="entry name" value="Zn peptidases"/>
    <property type="match status" value="1"/>
</dbReference>
<comment type="caution">
    <text evidence="10">The sequence shown here is derived from an EMBL/GenBank/DDBJ whole genome shotgun (WGS) entry which is preliminary data.</text>
</comment>
<proteinExistence type="inferred from homology"/>
<evidence type="ECO:0000313" key="10">
    <source>
        <dbReference type="EMBL" id="MFC5393937.1"/>
    </source>
</evidence>
<feature type="domain" description="Peptidase M14" evidence="9">
    <location>
        <begin position="58"/>
        <end position="337"/>
    </location>
</feature>
<sequence>MVTIWRMLGLALSLAAVPVLAQDEGRVADYKQSEAVLARYKPVPIPLATPALTRGAPGLTTQAELEAFVTDLAAKAPGKVVLGSLGTSQQGRDLPYLIFSKEGLKDPAALKALGRPVVWFVGQQHGNEPAGAEAMLALAHDLALGDLGPVLDKLVVVIVPRSNPDGAAADKRVGASGFDLNRDHLLLTLPETRALHAKLAELPPDVIVDVHEFSVANRWLEKFGGLNAADAMILYATNPAVPAPTTKIASEMVKPAMERAMAEKGLSSFWYFTTSYRKDDKLVSMGGNAPGIARNLFGLSGAVSFLIETRGVGLQLENLERRIATHYVIARSVLDTVAANDKAVLEAVKAARAELARNQGELIVAHRIATETVAIPLVDPASGADMPTPVEFRDSRKVTVTSRRARPEGYLVLPAGQAALEALKLKGIVSCALGAPTTLEVEAFMVEQKGPAKKTDRENINPDQAVKVELRPRRMDVPADAVFVPMTQAGANVIAASLEPDSPGSHVGVGVVEIAPASGEAPIYRVPRGTKLGLAAGGDAACGR</sequence>
<evidence type="ECO:0000256" key="6">
    <source>
        <dbReference type="ARBA" id="ARBA00023049"/>
    </source>
</evidence>
<evidence type="ECO:0000256" key="3">
    <source>
        <dbReference type="ARBA" id="ARBA00022670"/>
    </source>
</evidence>
<dbReference type="SUPFAM" id="SSF53187">
    <property type="entry name" value="Zn-dependent exopeptidases"/>
    <property type="match status" value="1"/>
</dbReference>
<keyword evidence="5" id="KW-0862">Zinc</keyword>
<evidence type="ECO:0000256" key="7">
    <source>
        <dbReference type="PROSITE-ProRule" id="PRU01379"/>
    </source>
</evidence>
<evidence type="ECO:0000256" key="1">
    <source>
        <dbReference type="ARBA" id="ARBA00001947"/>
    </source>
</evidence>
<organism evidence="10 11">
    <name type="scientific">Bosea vestrisii</name>
    <dbReference type="NCBI Taxonomy" id="151416"/>
    <lineage>
        <taxon>Bacteria</taxon>
        <taxon>Pseudomonadati</taxon>
        <taxon>Pseudomonadota</taxon>
        <taxon>Alphaproteobacteria</taxon>
        <taxon>Hyphomicrobiales</taxon>
        <taxon>Boseaceae</taxon>
        <taxon>Bosea</taxon>
    </lineage>
</organism>
<reference evidence="11" key="1">
    <citation type="journal article" date="2019" name="Int. J. Syst. Evol. Microbiol.">
        <title>The Global Catalogue of Microorganisms (GCM) 10K type strain sequencing project: providing services to taxonomists for standard genome sequencing and annotation.</title>
        <authorList>
            <consortium name="The Broad Institute Genomics Platform"/>
            <consortium name="The Broad Institute Genome Sequencing Center for Infectious Disease"/>
            <person name="Wu L."/>
            <person name="Ma J."/>
        </authorList>
    </citation>
    <scope>NUCLEOTIDE SEQUENCE [LARGE SCALE GENOMIC DNA]</scope>
    <source>
        <strain evidence="11">CGMCC 1.16326</strain>
    </source>
</reference>
<accession>A0ABW0H9K4</accession>
<keyword evidence="8" id="KW-0732">Signal</keyword>
<feature type="signal peptide" evidence="8">
    <location>
        <begin position="1"/>
        <end position="21"/>
    </location>
</feature>
<comment type="similarity">
    <text evidence="2 7">Belongs to the peptidase M14 family.</text>
</comment>
<dbReference type="RefSeq" id="WP_377008997.1">
    <property type="nucleotide sequence ID" value="NZ_JBHSLV010000025.1"/>
</dbReference>
<dbReference type="PROSITE" id="PS52035">
    <property type="entry name" value="PEPTIDASE_M14"/>
    <property type="match status" value="1"/>
</dbReference>
<comment type="cofactor">
    <cofactor evidence="1">
        <name>Zn(2+)</name>
        <dbReference type="ChEBI" id="CHEBI:29105"/>
    </cofactor>
</comment>
<protein>
    <submittedName>
        <fullName evidence="10">M14 family metallocarboxypeptidase</fullName>
    </submittedName>
</protein>
<keyword evidence="11" id="KW-1185">Reference proteome</keyword>
<dbReference type="CDD" id="cd06242">
    <property type="entry name" value="M14-like"/>
    <property type="match status" value="1"/>
</dbReference>
<evidence type="ECO:0000313" key="11">
    <source>
        <dbReference type="Proteomes" id="UP001596104"/>
    </source>
</evidence>
<feature type="active site" description="Proton donor/acceptor" evidence="7">
    <location>
        <position position="308"/>
    </location>
</feature>
<keyword evidence="4" id="KW-0378">Hydrolase</keyword>
<feature type="chain" id="PRO_5045653307" evidence="8">
    <location>
        <begin position="22"/>
        <end position="544"/>
    </location>
</feature>
<keyword evidence="3" id="KW-0645">Protease</keyword>
<evidence type="ECO:0000256" key="5">
    <source>
        <dbReference type="ARBA" id="ARBA00022833"/>
    </source>
</evidence>
<dbReference type="Pfam" id="PF00246">
    <property type="entry name" value="Peptidase_M14"/>
    <property type="match status" value="1"/>
</dbReference>
<evidence type="ECO:0000256" key="2">
    <source>
        <dbReference type="ARBA" id="ARBA00005988"/>
    </source>
</evidence>
<evidence type="ECO:0000256" key="4">
    <source>
        <dbReference type="ARBA" id="ARBA00022801"/>
    </source>
</evidence>
<dbReference type="EMBL" id="JBHSLV010000025">
    <property type="protein sequence ID" value="MFC5393937.1"/>
    <property type="molecule type" value="Genomic_DNA"/>
</dbReference>
<gene>
    <name evidence="10" type="ORF">ACFPPC_14925</name>
</gene>
<dbReference type="InterPro" id="IPR000834">
    <property type="entry name" value="Peptidase_M14"/>
</dbReference>
<evidence type="ECO:0000259" key="9">
    <source>
        <dbReference type="PROSITE" id="PS52035"/>
    </source>
</evidence>